<comment type="caution">
    <text evidence="5">The sequence shown here is derived from an EMBL/GenBank/DDBJ whole genome shotgun (WGS) entry which is preliminary data.</text>
</comment>
<feature type="domain" description="Glucose-1-phosphate adenylyltransferase/Bifunctional protein GlmU-like C-terminal hexapeptide" evidence="4">
    <location>
        <begin position="249"/>
        <end position="318"/>
    </location>
</feature>
<keyword evidence="6" id="KW-1185">Reference proteome</keyword>
<dbReference type="Pfam" id="PF00483">
    <property type="entry name" value="NTP_transferase"/>
    <property type="match status" value="1"/>
</dbReference>
<evidence type="ECO:0000313" key="6">
    <source>
        <dbReference type="Proteomes" id="UP000234950"/>
    </source>
</evidence>
<dbReference type="PANTHER" id="PTHR43523:SF6">
    <property type="entry name" value="GLYCOGEN BIOSYNTHESIS PROTEIN GLGD"/>
    <property type="match status" value="1"/>
</dbReference>
<dbReference type="Pfam" id="PF24894">
    <property type="entry name" value="Hexapep_GlmU"/>
    <property type="match status" value="1"/>
</dbReference>
<keyword evidence="5" id="KW-0808">Transferase</keyword>
<dbReference type="InterPro" id="IPR005835">
    <property type="entry name" value="NTP_transferase_dom"/>
</dbReference>
<dbReference type="Proteomes" id="UP000234950">
    <property type="component" value="Unassembled WGS sequence"/>
</dbReference>
<evidence type="ECO:0000313" key="5">
    <source>
        <dbReference type="EMBL" id="PLS09646.1"/>
    </source>
</evidence>
<proteinExistence type="inferred from homology"/>
<dbReference type="RefSeq" id="WP_101646228.1">
    <property type="nucleotide sequence ID" value="NZ_PGVE01000012.1"/>
</dbReference>
<dbReference type="EMBL" id="PGVE01000012">
    <property type="protein sequence ID" value="PLS09646.1"/>
    <property type="molecule type" value="Genomic_DNA"/>
</dbReference>
<comment type="similarity">
    <text evidence="1">Belongs to the bacterial/plant glucose-1-phosphate adenylyltransferase family.</text>
</comment>
<evidence type="ECO:0000256" key="2">
    <source>
        <dbReference type="ARBA" id="ARBA00023056"/>
    </source>
</evidence>
<name>A0A2N5HVW8_9BACI</name>
<dbReference type="CDD" id="cd02508">
    <property type="entry name" value="ADP_Glucose_PP"/>
    <property type="match status" value="1"/>
</dbReference>
<evidence type="ECO:0000259" key="4">
    <source>
        <dbReference type="Pfam" id="PF24894"/>
    </source>
</evidence>
<dbReference type="Gene3D" id="2.160.10.10">
    <property type="entry name" value="Hexapeptide repeat proteins"/>
    <property type="match status" value="1"/>
</dbReference>
<reference evidence="5 6" key="1">
    <citation type="submission" date="2017-11" db="EMBL/GenBank/DDBJ databases">
        <title>Comparitive Functional Genomics of Dry Heat Resistant strains isolated from the Viking Spacecraft.</title>
        <authorList>
            <person name="Seuylemezian A."/>
            <person name="Cooper K."/>
            <person name="Vaishampayan P."/>
        </authorList>
    </citation>
    <scope>NUCLEOTIDE SEQUENCE [LARGE SCALE GENOMIC DNA]</scope>
    <source>
        <strain evidence="5 6">V32-6</strain>
    </source>
</reference>
<dbReference type="InterPro" id="IPR011831">
    <property type="entry name" value="ADP-Glc_PPase"/>
</dbReference>
<dbReference type="Gene3D" id="3.90.550.10">
    <property type="entry name" value="Spore Coat Polysaccharide Biosynthesis Protein SpsA, Chain A"/>
    <property type="match status" value="1"/>
</dbReference>
<feature type="domain" description="Nucleotidyl transferase" evidence="3">
    <location>
        <begin position="21"/>
        <end position="147"/>
    </location>
</feature>
<dbReference type="InterPro" id="IPR011004">
    <property type="entry name" value="Trimer_LpxA-like_sf"/>
</dbReference>
<keyword evidence="5" id="KW-0548">Nucleotidyltransferase</keyword>
<sequence>MSCSMLGIINATSEFDTFQTLTAERSLASLPFAGRYRLIDFMLSNMVNSGITNVAIFTGQEIRSLMDHLGSGKQWDLDRKRDGLFLFSPDGNSSNEIFGSFAHLARNMTYFLRSKQQYVVIANCYTMGVIDFCKILDRHLDTRADITEVVHNGRSIQTYILSKDLLLSLFEQYKNQGYYSILDVVHDTRHKFQINRYDWTGYIAIIDSLNRYYQNSLDILQPSVWKQVFSKNDPIFTKVKDEPPTRYKKGAKVTNSMIANGCIIEGEVENSIIFRAVKIGKGSIVRNSIIMQKCRIEENCVLDGVILDKDVTIGDEIQLKGTTESPYVVKKGTVQRGVNQS</sequence>
<evidence type="ECO:0000256" key="1">
    <source>
        <dbReference type="ARBA" id="ARBA00010443"/>
    </source>
</evidence>
<keyword evidence="2" id="KW-0320">Glycogen biosynthesis</keyword>
<organism evidence="5 6">
    <name type="scientific">Neobacillus cucumis</name>
    <dbReference type="NCBI Taxonomy" id="1740721"/>
    <lineage>
        <taxon>Bacteria</taxon>
        <taxon>Bacillati</taxon>
        <taxon>Bacillota</taxon>
        <taxon>Bacilli</taxon>
        <taxon>Bacillales</taxon>
        <taxon>Bacillaceae</taxon>
        <taxon>Neobacillus</taxon>
    </lineage>
</organism>
<dbReference type="CDD" id="cd04651">
    <property type="entry name" value="LbH_G1P_AT_C"/>
    <property type="match status" value="1"/>
</dbReference>
<protein>
    <submittedName>
        <fullName evidence="5">Glucose-1-phosphate adenylyltransferase</fullName>
    </submittedName>
</protein>
<dbReference type="OrthoDB" id="9801810at2"/>
<dbReference type="GO" id="GO:0005978">
    <property type="term" value="P:glycogen biosynthetic process"/>
    <property type="evidence" value="ECO:0007669"/>
    <property type="project" value="UniProtKB-KW"/>
</dbReference>
<dbReference type="SUPFAM" id="SSF53448">
    <property type="entry name" value="Nucleotide-diphospho-sugar transferases"/>
    <property type="match status" value="1"/>
</dbReference>
<gene>
    <name evidence="5" type="ORF">CVD27_02080</name>
</gene>
<evidence type="ECO:0000259" key="3">
    <source>
        <dbReference type="Pfam" id="PF00483"/>
    </source>
</evidence>
<accession>A0A2N5HVW8</accession>
<dbReference type="SUPFAM" id="SSF51161">
    <property type="entry name" value="Trimeric LpxA-like enzymes"/>
    <property type="match status" value="1"/>
</dbReference>
<dbReference type="AlphaFoldDB" id="A0A2N5HVW8"/>
<dbReference type="PANTHER" id="PTHR43523">
    <property type="entry name" value="GLUCOSE-1-PHOSPHATE ADENYLYLTRANSFERASE-RELATED"/>
    <property type="match status" value="1"/>
</dbReference>
<dbReference type="InterPro" id="IPR056818">
    <property type="entry name" value="GlmU/GlgC-like_hexapep"/>
</dbReference>
<dbReference type="InterPro" id="IPR029044">
    <property type="entry name" value="Nucleotide-diphossugar_trans"/>
</dbReference>
<dbReference type="GO" id="GO:0008878">
    <property type="term" value="F:glucose-1-phosphate adenylyltransferase activity"/>
    <property type="evidence" value="ECO:0007669"/>
    <property type="project" value="InterPro"/>
</dbReference>